<organism evidence="2 3">
    <name type="scientific">Phialocephala subalpina</name>
    <dbReference type="NCBI Taxonomy" id="576137"/>
    <lineage>
        <taxon>Eukaryota</taxon>
        <taxon>Fungi</taxon>
        <taxon>Dikarya</taxon>
        <taxon>Ascomycota</taxon>
        <taxon>Pezizomycotina</taxon>
        <taxon>Leotiomycetes</taxon>
        <taxon>Helotiales</taxon>
        <taxon>Mollisiaceae</taxon>
        <taxon>Phialocephala</taxon>
        <taxon>Phialocephala fortinii species complex</taxon>
    </lineage>
</organism>
<dbReference type="EMBL" id="FJOG01000029">
    <property type="protein sequence ID" value="CZR65206.1"/>
    <property type="molecule type" value="Genomic_DNA"/>
</dbReference>
<evidence type="ECO:0000256" key="1">
    <source>
        <dbReference type="SAM" id="MobiDB-lite"/>
    </source>
</evidence>
<gene>
    <name evidence="2" type="ORF">PAC_15106</name>
</gene>
<dbReference type="AlphaFoldDB" id="A0A1L7XJT6"/>
<feature type="compositionally biased region" description="Polar residues" evidence="1">
    <location>
        <begin position="11"/>
        <end position="20"/>
    </location>
</feature>
<accession>A0A1L7XJT6</accession>
<proteinExistence type="predicted"/>
<evidence type="ECO:0000313" key="3">
    <source>
        <dbReference type="Proteomes" id="UP000184330"/>
    </source>
</evidence>
<feature type="region of interest" description="Disordered" evidence="1">
    <location>
        <begin position="285"/>
        <end position="322"/>
    </location>
</feature>
<protein>
    <submittedName>
        <fullName evidence="2">Uncharacterized protein</fullName>
    </submittedName>
</protein>
<reference evidence="2 3" key="1">
    <citation type="submission" date="2016-03" db="EMBL/GenBank/DDBJ databases">
        <authorList>
            <person name="Ploux O."/>
        </authorList>
    </citation>
    <scope>NUCLEOTIDE SEQUENCE [LARGE SCALE GENOMIC DNA]</scope>
    <source>
        <strain evidence="2 3">UAMH 11012</strain>
    </source>
</reference>
<sequence length="387" mass="44955">MLYPTQDNHRPTQSTNSEMHYTTHPLDSMSSTSTQKRSLESVEIRLRLDARQQQQTQQRNNEQRHNLEEYGYYQAYPNPKIPCSKFNTAVGSIIKFNNGVSQRQDIKLVRCIHQNCKTPHPSDKDLQNFFKHPLAVLRIWVENHEPWALVSIISSKQFVWQAGSQIMPLYRRQDYRQNPESYRNKEETMHLEHSGGSFDHPSWFQYNHAYKVKLDMCIPFNTWIWSNRLDELSYRTLMRKLRLRPALWTPTDLIHDHAYSEIYDPREYDLEWNNLELQTNIELQDARPASRSVSPASSLSSTYSSRASSTSTPPSTPESRKSIETISNAQFTQLQQKLQNIGISANLSRDTTNSARQSYADVTKSPAKFGFEGSIKLGRSRAQSSDF</sequence>
<dbReference type="Proteomes" id="UP000184330">
    <property type="component" value="Unassembled WGS sequence"/>
</dbReference>
<evidence type="ECO:0000313" key="2">
    <source>
        <dbReference type="EMBL" id="CZR65206.1"/>
    </source>
</evidence>
<keyword evidence="3" id="KW-1185">Reference proteome</keyword>
<feature type="region of interest" description="Disordered" evidence="1">
    <location>
        <begin position="1"/>
        <end position="38"/>
    </location>
</feature>
<dbReference type="OrthoDB" id="10546458at2759"/>
<name>A0A1L7XJT6_9HELO</name>
<feature type="compositionally biased region" description="Low complexity" evidence="1">
    <location>
        <begin position="286"/>
        <end position="313"/>
    </location>
</feature>